<dbReference type="GO" id="GO:0000981">
    <property type="term" value="F:DNA-binding transcription factor activity, RNA polymerase II-specific"/>
    <property type="evidence" value="ECO:0007669"/>
    <property type="project" value="TreeGrafter"/>
</dbReference>
<evidence type="ECO:0000313" key="9">
    <source>
        <dbReference type="Proteomes" id="UP000076871"/>
    </source>
</evidence>
<dbReference type="PANTHER" id="PTHR11945">
    <property type="entry name" value="MADS BOX PROTEIN"/>
    <property type="match status" value="1"/>
</dbReference>
<dbReference type="GO" id="GO:0000978">
    <property type="term" value="F:RNA polymerase II cis-regulatory region sequence-specific DNA binding"/>
    <property type="evidence" value="ECO:0007669"/>
    <property type="project" value="TreeGrafter"/>
</dbReference>
<dbReference type="Pfam" id="PF00319">
    <property type="entry name" value="SRF-TF"/>
    <property type="match status" value="1"/>
</dbReference>
<feature type="domain" description="MADS-box" evidence="7">
    <location>
        <begin position="1"/>
        <end position="51"/>
    </location>
</feature>
<dbReference type="InterPro" id="IPR002100">
    <property type="entry name" value="TF_MADSbox"/>
</dbReference>
<dbReference type="GO" id="GO:0005634">
    <property type="term" value="C:nucleus"/>
    <property type="evidence" value="ECO:0007669"/>
    <property type="project" value="UniProtKB-SubCell"/>
</dbReference>
<accession>A0A165GDM0</accession>
<evidence type="ECO:0000256" key="2">
    <source>
        <dbReference type="ARBA" id="ARBA00023015"/>
    </source>
</evidence>
<dbReference type="PROSITE" id="PS50066">
    <property type="entry name" value="MADS_BOX_2"/>
    <property type="match status" value="1"/>
</dbReference>
<dbReference type="RefSeq" id="XP_040767941.1">
    <property type="nucleotide sequence ID" value="XM_040903949.1"/>
</dbReference>
<dbReference type="SUPFAM" id="SSF55455">
    <property type="entry name" value="SRF-like"/>
    <property type="match status" value="1"/>
</dbReference>
<name>A0A165GDM0_9APHY</name>
<feature type="compositionally biased region" description="Low complexity" evidence="6">
    <location>
        <begin position="178"/>
        <end position="196"/>
    </location>
</feature>
<keyword evidence="2" id="KW-0805">Transcription regulation</keyword>
<sequence>MGRRKIEIQPITHERNRSVTFLKRKNGLFKKAYELGVLCSVDVAVIIFEERPGHHVKLYQYCSTDVNSMVQRHLRFDGEKDTRVPSDFNNKQAEEAADDDDEADDDSPKRQNVSGTSKTGAGKVKSEGSSNGTVPIRPVPTSTNESSMTIDVRSPRLHRCQLIDSHALVPISHSSSTAPACRQPPRQPPRSLSPASGTPLSAPLPACTSARALTTAPKRPRCSSRRRTRTASNLTCRNTPCRATLRRYLRCRQRTA</sequence>
<evidence type="ECO:0000256" key="1">
    <source>
        <dbReference type="ARBA" id="ARBA00004123"/>
    </source>
</evidence>
<dbReference type="EMBL" id="KV427610">
    <property type="protein sequence ID" value="KZT10201.1"/>
    <property type="molecule type" value="Genomic_DNA"/>
</dbReference>
<dbReference type="SMART" id="SM00432">
    <property type="entry name" value="MADS"/>
    <property type="match status" value="1"/>
</dbReference>
<evidence type="ECO:0000259" key="7">
    <source>
        <dbReference type="PROSITE" id="PS50066"/>
    </source>
</evidence>
<evidence type="ECO:0000256" key="5">
    <source>
        <dbReference type="ARBA" id="ARBA00023242"/>
    </source>
</evidence>
<evidence type="ECO:0000313" key="8">
    <source>
        <dbReference type="EMBL" id="KZT10201.1"/>
    </source>
</evidence>
<evidence type="ECO:0000256" key="6">
    <source>
        <dbReference type="SAM" id="MobiDB-lite"/>
    </source>
</evidence>
<proteinExistence type="predicted"/>
<dbReference type="OrthoDB" id="1898716at2759"/>
<keyword evidence="4" id="KW-0804">Transcription</keyword>
<reference evidence="8 9" key="1">
    <citation type="journal article" date="2016" name="Mol. Biol. Evol.">
        <title>Comparative Genomics of Early-Diverging Mushroom-Forming Fungi Provides Insights into the Origins of Lignocellulose Decay Capabilities.</title>
        <authorList>
            <person name="Nagy L.G."/>
            <person name="Riley R."/>
            <person name="Tritt A."/>
            <person name="Adam C."/>
            <person name="Daum C."/>
            <person name="Floudas D."/>
            <person name="Sun H."/>
            <person name="Yadav J.S."/>
            <person name="Pangilinan J."/>
            <person name="Larsson K.H."/>
            <person name="Matsuura K."/>
            <person name="Barry K."/>
            <person name="Labutti K."/>
            <person name="Kuo R."/>
            <person name="Ohm R.A."/>
            <person name="Bhattacharya S.S."/>
            <person name="Shirouzu T."/>
            <person name="Yoshinaga Y."/>
            <person name="Martin F.M."/>
            <person name="Grigoriev I.V."/>
            <person name="Hibbett D.S."/>
        </authorList>
    </citation>
    <scope>NUCLEOTIDE SEQUENCE [LARGE SCALE GENOMIC DNA]</scope>
    <source>
        <strain evidence="8 9">93-53</strain>
    </source>
</reference>
<keyword evidence="5" id="KW-0539">Nucleus</keyword>
<dbReference type="AlphaFoldDB" id="A0A165GDM0"/>
<comment type="subcellular location">
    <subcellularLocation>
        <location evidence="1">Nucleus</location>
    </subcellularLocation>
</comment>
<protein>
    <submittedName>
        <fullName evidence="8">SRF-like protein</fullName>
    </submittedName>
</protein>
<keyword evidence="3" id="KW-0238">DNA-binding</keyword>
<dbReference type="PRINTS" id="PR00404">
    <property type="entry name" value="MADSDOMAIN"/>
</dbReference>
<dbReference type="PANTHER" id="PTHR11945:SF534">
    <property type="entry name" value="MYOCYTE-SPECIFIC ENHANCER FACTOR 2"/>
    <property type="match status" value="1"/>
</dbReference>
<dbReference type="Proteomes" id="UP000076871">
    <property type="component" value="Unassembled WGS sequence"/>
</dbReference>
<dbReference type="Gene3D" id="3.40.1810.10">
    <property type="entry name" value="Transcription factor, MADS-box"/>
    <property type="match status" value="1"/>
</dbReference>
<gene>
    <name evidence="8" type="ORF">LAESUDRAFT_645915</name>
</gene>
<organism evidence="8 9">
    <name type="scientific">Laetiporus sulphureus 93-53</name>
    <dbReference type="NCBI Taxonomy" id="1314785"/>
    <lineage>
        <taxon>Eukaryota</taxon>
        <taxon>Fungi</taxon>
        <taxon>Dikarya</taxon>
        <taxon>Basidiomycota</taxon>
        <taxon>Agaricomycotina</taxon>
        <taxon>Agaricomycetes</taxon>
        <taxon>Polyporales</taxon>
        <taxon>Laetiporus</taxon>
    </lineage>
</organism>
<dbReference type="InterPro" id="IPR036879">
    <property type="entry name" value="TF_MADSbox_sf"/>
</dbReference>
<dbReference type="InParanoid" id="A0A165GDM0"/>
<dbReference type="GO" id="GO:0045944">
    <property type="term" value="P:positive regulation of transcription by RNA polymerase II"/>
    <property type="evidence" value="ECO:0007669"/>
    <property type="project" value="TreeGrafter"/>
</dbReference>
<dbReference type="GO" id="GO:0046983">
    <property type="term" value="F:protein dimerization activity"/>
    <property type="evidence" value="ECO:0007669"/>
    <property type="project" value="InterPro"/>
</dbReference>
<feature type="region of interest" description="Disordered" evidence="6">
    <location>
        <begin position="77"/>
        <end position="151"/>
    </location>
</feature>
<feature type="region of interest" description="Disordered" evidence="6">
    <location>
        <begin position="174"/>
        <end position="205"/>
    </location>
</feature>
<feature type="compositionally biased region" description="Polar residues" evidence="6">
    <location>
        <begin position="110"/>
        <end position="119"/>
    </location>
</feature>
<dbReference type="GeneID" id="63820979"/>
<keyword evidence="9" id="KW-1185">Reference proteome</keyword>
<feature type="compositionally biased region" description="Polar residues" evidence="6">
    <location>
        <begin position="140"/>
        <end position="149"/>
    </location>
</feature>
<feature type="compositionally biased region" description="Acidic residues" evidence="6">
    <location>
        <begin position="95"/>
        <end position="105"/>
    </location>
</feature>
<evidence type="ECO:0000256" key="3">
    <source>
        <dbReference type="ARBA" id="ARBA00023125"/>
    </source>
</evidence>
<evidence type="ECO:0000256" key="4">
    <source>
        <dbReference type="ARBA" id="ARBA00023163"/>
    </source>
</evidence>
<dbReference type="STRING" id="1314785.A0A165GDM0"/>